<dbReference type="STRING" id="37625.SAMN05660420_02931"/>
<name>A0A1H4DGD7_9BACT</name>
<keyword evidence="1" id="KW-0812">Transmembrane</keyword>
<evidence type="ECO:0000313" key="3">
    <source>
        <dbReference type="Proteomes" id="UP000199409"/>
    </source>
</evidence>
<proteinExistence type="predicted"/>
<feature type="transmembrane region" description="Helical" evidence="1">
    <location>
        <begin position="73"/>
        <end position="95"/>
    </location>
</feature>
<keyword evidence="1" id="KW-0472">Membrane</keyword>
<keyword evidence="1" id="KW-1133">Transmembrane helix</keyword>
<reference evidence="2 3" key="1">
    <citation type="submission" date="2016-10" db="EMBL/GenBank/DDBJ databases">
        <authorList>
            <person name="de Groot N.N."/>
        </authorList>
    </citation>
    <scope>NUCLEOTIDE SEQUENCE [LARGE SCALE GENOMIC DNA]</scope>
    <source>
        <strain evidence="2 3">DSM 7343</strain>
    </source>
</reference>
<organism evidence="2 3">
    <name type="scientific">Desulfuromusa kysingii</name>
    <dbReference type="NCBI Taxonomy" id="37625"/>
    <lineage>
        <taxon>Bacteria</taxon>
        <taxon>Pseudomonadati</taxon>
        <taxon>Thermodesulfobacteriota</taxon>
        <taxon>Desulfuromonadia</taxon>
        <taxon>Desulfuromonadales</taxon>
        <taxon>Geopsychrobacteraceae</taxon>
        <taxon>Desulfuromusa</taxon>
    </lineage>
</organism>
<sequence length="102" mass="11569">MFPGTTILNYLFWMAIGMLQVLIVVGAYEWLKRYDKKVSWWQMVLMYGCFASFCLTIAGGATLSGEFETRGGLFFIGFLGVPHIIVGAIMARLFIFKKQLVK</sequence>
<accession>A0A1H4DGD7</accession>
<evidence type="ECO:0000256" key="1">
    <source>
        <dbReference type="SAM" id="Phobius"/>
    </source>
</evidence>
<dbReference type="RefSeq" id="WP_092350165.1">
    <property type="nucleotide sequence ID" value="NZ_FNQN01000010.1"/>
</dbReference>
<feature type="transmembrane region" description="Helical" evidence="1">
    <location>
        <begin position="43"/>
        <end position="61"/>
    </location>
</feature>
<dbReference type="Proteomes" id="UP000199409">
    <property type="component" value="Unassembled WGS sequence"/>
</dbReference>
<dbReference type="EMBL" id="FNQN01000010">
    <property type="protein sequence ID" value="SEA71490.1"/>
    <property type="molecule type" value="Genomic_DNA"/>
</dbReference>
<dbReference type="OrthoDB" id="5432711at2"/>
<evidence type="ECO:0000313" key="2">
    <source>
        <dbReference type="EMBL" id="SEA71490.1"/>
    </source>
</evidence>
<feature type="transmembrane region" description="Helical" evidence="1">
    <location>
        <begin position="12"/>
        <end position="31"/>
    </location>
</feature>
<protein>
    <submittedName>
        <fullName evidence="2">Uncharacterized protein</fullName>
    </submittedName>
</protein>
<dbReference type="AlphaFoldDB" id="A0A1H4DGD7"/>
<keyword evidence="3" id="KW-1185">Reference proteome</keyword>
<gene>
    <name evidence="2" type="ORF">SAMN05660420_02931</name>
</gene>